<keyword evidence="2" id="KW-0540">Nuclease</keyword>
<accession>A0A1J0GDJ0</accession>
<keyword evidence="2" id="KW-0378">Hydrolase</keyword>
<dbReference type="OrthoDB" id="2063291at2"/>
<gene>
    <name evidence="2" type="ORF">A7L45_04790</name>
</gene>
<dbReference type="PANTHER" id="PTHR12110">
    <property type="entry name" value="HYDROXYPYRUVATE ISOMERASE"/>
    <property type="match status" value="1"/>
</dbReference>
<dbReference type="InterPro" id="IPR013022">
    <property type="entry name" value="Xyl_isomerase-like_TIM-brl"/>
</dbReference>
<dbReference type="GO" id="GO:0004519">
    <property type="term" value="F:endonuclease activity"/>
    <property type="evidence" value="ECO:0007669"/>
    <property type="project" value="UniProtKB-KW"/>
</dbReference>
<sequence>MRIGIRGHDIGQYKLEELAEILEGKNLKSIQFVPKKIITEFKITNGSMTPGMAEHIKGILTKHNLNISLLGCYINLANPDDNELNKLLENFKEHIRFAKYLGCNIVGTETGALNREYVYTKDNNTEEAFKRSLNSMKILVKEAEKFGVVVGVEGVTKHVMNTPERLKRAIDCVNSNNLQVIFDPINFIDETNFDNQDEIIKKSFELFGDKIAIIHAKDFVYDDGKIKQVSIGSGQFNYPLLLSLIKERKPYIDIILEDTVPTDLDSSIKYIEELYKKI</sequence>
<protein>
    <submittedName>
        <fullName evidence="2">AP endonuclease</fullName>
    </submittedName>
</protein>
<evidence type="ECO:0000313" key="3">
    <source>
        <dbReference type="Proteomes" id="UP000182569"/>
    </source>
</evidence>
<dbReference type="Gene3D" id="3.20.20.150">
    <property type="entry name" value="Divalent-metal-dependent TIM barrel enzymes"/>
    <property type="match status" value="1"/>
</dbReference>
<reference evidence="3" key="1">
    <citation type="journal article" date="2016" name="Front. Microbiol.">
        <title>Complete Genome Sequence of Clostridium estertheticum DSM 8809, a Microbe Identified in Spoiled Vacuum Packed Beef.</title>
        <authorList>
            <person name="Yu Z."/>
            <person name="Gunn L."/>
            <person name="Brennan E."/>
            <person name="Reid R."/>
            <person name="Wall P.G."/>
            <person name="Gaora O.P."/>
            <person name="Hurley D."/>
            <person name="Bolton D."/>
            <person name="Fanning S."/>
        </authorList>
    </citation>
    <scope>NUCLEOTIDE SEQUENCE [LARGE SCALE GENOMIC DNA]</scope>
    <source>
        <strain evidence="3">DSM 8809</strain>
    </source>
</reference>
<dbReference type="AlphaFoldDB" id="A0A1J0GDJ0"/>
<keyword evidence="3" id="KW-1185">Reference proteome</keyword>
<dbReference type="InterPro" id="IPR050312">
    <property type="entry name" value="IolE/XylAMocC-like"/>
</dbReference>
<dbReference type="STRING" id="1552.A7L45_04790"/>
<dbReference type="EMBL" id="CP015756">
    <property type="protein sequence ID" value="APC39425.1"/>
    <property type="molecule type" value="Genomic_DNA"/>
</dbReference>
<dbReference type="SUPFAM" id="SSF51658">
    <property type="entry name" value="Xylose isomerase-like"/>
    <property type="match status" value="1"/>
</dbReference>
<feature type="domain" description="Xylose isomerase-like TIM barrel" evidence="1">
    <location>
        <begin position="48"/>
        <end position="271"/>
    </location>
</feature>
<evidence type="ECO:0000313" key="2">
    <source>
        <dbReference type="EMBL" id="APC39425.1"/>
    </source>
</evidence>
<dbReference type="Pfam" id="PF01261">
    <property type="entry name" value="AP_endonuc_2"/>
    <property type="match status" value="1"/>
</dbReference>
<evidence type="ECO:0000259" key="1">
    <source>
        <dbReference type="Pfam" id="PF01261"/>
    </source>
</evidence>
<organism evidence="2 3">
    <name type="scientific">Clostridium estertheticum subsp. estertheticum</name>
    <dbReference type="NCBI Taxonomy" id="1552"/>
    <lineage>
        <taxon>Bacteria</taxon>
        <taxon>Bacillati</taxon>
        <taxon>Bacillota</taxon>
        <taxon>Clostridia</taxon>
        <taxon>Eubacteriales</taxon>
        <taxon>Clostridiaceae</taxon>
        <taxon>Clostridium</taxon>
    </lineage>
</organism>
<keyword evidence="2" id="KW-0255">Endonuclease</keyword>
<name>A0A1J0GDJ0_9CLOT</name>
<dbReference type="InterPro" id="IPR036237">
    <property type="entry name" value="Xyl_isomerase-like_sf"/>
</dbReference>
<dbReference type="Proteomes" id="UP000182569">
    <property type="component" value="Chromosome"/>
</dbReference>
<dbReference type="PANTHER" id="PTHR12110:SF21">
    <property type="entry name" value="XYLOSE ISOMERASE-LIKE TIM BARREL DOMAIN-CONTAINING PROTEIN"/>
    <property type="match status" value="1"/>
</dbReference>
<proteinExistence type="predicted"/>
<dbReference type="KEGG" id="ceu:A7L45_04790"/>
<dbReference type="RefSeq" id="WP_071611718.1">
    <property type="nucleotide sequence ID" value="NZ_CP015756.1"/>
</dbReference>